<feature type="domain" description="Protein kinase" evidence="1">
    <location>
        <begin position="10"/>
        <end position="229"/>
    </location>
</feature>
<dbReference type="PANTHER" id="PTHR44167:SF24">
    <property type="entry name" value="SERINE_THREONINE-PROTEIN KINASE CHK2"/>
    <property type="match status" value="1"/>
</dbReference>
<keyword evidence="3" id="KW-1185">Reference proteome</keyword>
<evidence type="ECO:0000259" key="1">
    <source>
        <dbReference type="PROSITE" id="PS50011"/>
    </source>
</evidence>
<dbReference type="SUPFAM" id="SSF56112">
    <property type="entry name" value="Protein kinase-like (PK-like)"/>
    <property type="match status" value="1"/>
</dbReference>
<protein>
    <recommendedName>
        <fullName evidence="1">Protein kinase domain-containing protein</fullName>
    </recommendedName>
</protein>
<dbReference type="Gene3D" id="1.10.510.10">
    <property type="entry name" value="Transferase(Phosphotransferase) domain 1"/>
    <property type="match status" value="1"/>
</dbReference>
<comment type="caution">
    <text evidence="2">The sequence shown here is derived from an EMBL/GenBank/DDBJ whole genome shotgun (WGS) entry which is preliminary data.</text>
</comment>
<dbReference type="RefSeq" id="WP_119113438.1">
    <property type="nucleotide sequence ID" value="NZ_CBCSEO010000010.1"/>
</dbReference>
<sequence length="229" mass="26236">MQTELWGRYEVNLVQEGYGGTSSVYFGFDPLYQRKVAIKKMPDITLGLKEAWIMNIYGLNERLVEFYDFFIHDNHACIVMELLNVNEFDTLGQKEAVQVTVNILKGLQYLHSKGIIHADIAPSNIILTNNKTLSLKIIDFESARLKDSEGVFRGDVKNWIFAPSSSKEIDDSYDLYSAAAVCTYILTGDVKAQKIKHAKLKEILEKAMREDPKRRYRKATDFIKALEEL</sequence>
<dbReference type="OrthoDB" id="9762169at2"/>
<dbReference type="InterPro" id="IPR008266">
    <property type="entry name" value="Tyr_kinase_AS"/>
</dbReference>
<dbReference type="PROSITE" id="PS50011">
    <property type="entry name" value="PROTEIN_KINASE_DOM"/>
    <property type="match status" value="1"/>
</dbReference>
<dbReference type="Pfam" id="PF00069">
    <property type="entry name" value="Pkinase"/>
    <property type="match status" value="1"/>
</dbReference>
<dbReference type="AlphaFoldDB" id="A0A398B8E0"/>
<gene>
    <name evidence="2" type="ORF">D1970_13710</name>
</gene>
<dbReference type="EMBL" id="QWVT01000023">
    <property type="protein sequence ID" value="RID84170.1"/>
    <property type="molecule type" value="Genomic_DNA"/>
</dbReference>
<dbReference type="GO" id="GO:0005737">
    <property type="term" value="C:cytoplasm"/>
    <property type="evidence" value="ECO:0007669"/>
    <property type="project" value="TreeGrafter"/>
</dbReference>
<dbReference type="GO" id="GO:0005524">
    <property type="term" value="F:ATP binding"/>
    <property type="evidence" value="ECO:0007669"/>
    <property type="project" value="InterPro"/>
</dbReference>
<accession>A0A398B8E0</accession>
<name>A0A398B8E0_9BACI</name>
<evidence type="ECO:0000313" key="3">
    <source>
        <dbReference type="Proteomes" id="UP000265816"/>
    </source>
</evidence>
<dbReference type="InterPro" id="IPR011009">
    <property type="entry name" value="Kinase-like_dom_sf"/>
</dbReference>
<organism evidence="2 3">
    <name type="scientific">Mesobacillus zeae</name>
    <dbReference type="NCBI Taxonomy" id="1917180"/>
    <lineage>
        <taxon>Bacteria</taxon>
        <taxon>Bacillati</taxon>
        <taxon>Bacillota</taxon>
        <taxon>Bacilli</taxon>
        <taxon>Bacillales</taxon>
        <taxon>Bacillaceae</taxon>
        <taxon>Mesobacillus</taxon>
    </lineage>
</organism>
<dbReference type="GO" id="GO:0004674">
    <property type="term" value="F:protein serine/threonine kinase activity"/>
    <property type="evidence" value="ECO:0007669"/>
    <property type="project" value="TreeGrafter"/>
</dbReference>
<dbReference type="InterPro" id="IPR000719">
    <property type="entry name" value="Prot_kinase_dom"/>
</dbReference>
<evidence type="ECO:0000313" key="2">
    <source>
        <dbReference type="EMBL" id="RID84170.1"/>
    </source>
</evidence>
<proteinExistence type="predicted"/>
<dbReference type="Gene3D" id="3.30.200.20">
    <property type="entry name" value="Phosphorylase Kinase, domain 1"/>
    <property type="match status" value="1"/>
</dbReference>
<dbReference type="Proteomes" id="UP000265816">
    <property type="component" value="Unassembled WGS sequence"/>
</dbReference>
<dbReference type="PROSITE" id="PS00109">
    <property type="entry name" value="PROTEIN_KINASE_TYR"/>
    <property type="match status" value="1"/>
</dbReference>
<dbReference type="PANTHER" id="PTHR44167">
    <property type="entry name" value="OVARIAN-SPECIFIC SERINE/THREONINE-PROTEIN KINASE LOK-RELATED"/>
    <property type="match status" value="1"/>
</dbReference>
<reference evidence="2 3" key="1">
    <citation type="submission" date="2018-08" db="EMBL/GenBank/DDBJ databases">
        <title>Bacillus jemisoniae sp. nov., Bacillus chryseoplanitiae sp. nov., Bacillus resnikiae sp. nov., and Bacillus frankliniae sp. nov., isolated from Viking spacecraft and associated surfaces.</title>
        <authorList>
            <person name="Seuylemezian A."/>
            <person name="Vaishampayan P."/>
        </authorList>
    </citation>
    <scope>NUCLEOTIDE SEQUENCE [LARGE SCALE GENOMIC DNA]</scope>
    <source>
        <strain evidence="2 3">JJ-247</strain>
    </source>
</reference>